<dbReference type="AlphaFoldDB" id="A0A835WQ44"/>
<dbReference type="CDD" id="cd01673">
    <property type="entry name" value="dNK"/>
    <property type="match status" value="1"/>
</dbReference>
<dbReference type="PANTHER" id="PTHR10513:SF35">
    <property type="entry name" value="DEOXYADENOSINE KINASE"/>
    <property type="match status" value="1"/>
</dbReference>
<evidence type="ECO:0000313" key="4">
    <source>
        <dbReference type="Proteomes" id="UP000613740"/>
    </source>
</evidence>
<dbReference type="PANTHER" id="PTHR10513">
    <property type="entry name" value="DEOXYNUCLEOSIDE KINASE"/>
    <property type="match status" value="1"/>
</dbReference>
<dbReference type="InterPro" id="IPR050566">
    <property type="entry name" value="Deoxyribonucleoside_kinase"/>
</dbReference>
<name>A0A835WQ44_9CHLO</name>
<feature type="compositionally biased region" description="Low complexity" evidence="1">
    <location>
        <begin position="281"/>
        <end position="300"/>
    </location>
</feature>
<dbReference type="InterPro" id="IPR027417">
    <property type="entry name" value="P-loop_NTPase"/>
</dbReference>
<comment type="caution">
    <text evidence="3">The sequence shown here is derived from an EMBL/GenBank/DDBJ whole genome shotgun (WGS) entry which is preliminary data.</text>
</comment>
<reference evidence="3" key="1">
    <citation type="journal article" date="2020" name="bioRxiv">
        <title>Comparative genomics of Chlamydomonas.</title>
        <authorList>
            <person name="Craig R.J."/>
            <person name="Hasan A.R."/>
            <person name="Ness R.W."/>
            <person name="Keightley P.D."/>
        </authorList>
    </citation>
    <scope>NUCLEOTIDE SEQUENCE</scope>
    <source>
        <strain evidence="3">CCAP 11/173</strain>
    </source>
</reference>
<dbReference type="InterPro" id="IPR031314">
    <property type="entry name" value="DNK_dom"/>
</dbReference>
<proteinExistence type="predicted"/>
<dbReference type="GO" id="GO:0019136">
    <property type="term" value="F:deoxynucleoside kinase activity"/>
    <property type="evidence" value="ECO:0007669"/>
    <property type="project" value="TreeGrafter"/>
</dbReference>
<dbReference type="SUPFAM" id="SSF52540">
    <property type="entry name" value="P-loop containing nucleoside triphosphate hydrolases"/>
    <property type="match status" value="1"/>
</dbReference>
<feature type="region of interest" description="Disordered" evidence="1">
    <location>
        <begin position="278"/>
        <end position="300"/>
    </location>
</feature>
<sequence length="446" mass="47667">MRRLYQREGQNFKRYLQEVVKVKDEDHLTAMELSLELMCAGDAASPSATVPVSTPAAAAAAAAAAAPTTGVLGVAPALGTTCDQVTLSVEGNISAGKSTFLSILNRHLLHDAGFTFVKEPIEQWQSVGGGPVNLLDLFYKDPARLAYTFQNYVFLTRVLQERTTYGSTTKARLLERSVFSDRMVFVRAVHASKDLADHELAIYDAWFGPILSSLPTLVPNGLIYLHARPETCMKRLMRRARSEESSIPLAYLQSLHDNHEDWLRDACTLAVTLKQRLAEQSSPSSSSRSPSSPSSSPAAASSAAASIQSLEAAPPAALALVDIPPSIADHVYIIDATKVTGVPSAAYLHCLPSLVVDCDGDVDVDGDTEHGEQVSQVIQDFTRFVAAYRAACHRLASAGHPAAAGLRLPAAAADYYTTDPETGRVTYRPVTQGVPGVPPPPMAAAA</sequence>
<accession>A0A835WQ44</accession>
<feature type="domain" description="Deoxynucleoside kinase" evidence="2">
    <location>
        <begin position="87"/>
        <end position="269"/>
    </location>
</feature>
<dbReference type="Pfam" id="PF01712">
    <property type="entry name" value="dNK"/>
    <property type="match status" value="1"/>
</dbReference>
<dbReference type="OrthoDB" id="567086at2759"/>
<protein>
    <recommendedName>
        <fullName evidence="2">Deoxynucleoside kinase domain-containing protein</fullName>
    </recommendedName>
</protein>
<evidence type="ECO:0000313" key="3">
    <source>
        <dbReference type="EMBL" id="KAG2450901.1"/>
    </source>
</evidence>
<evidence type="ECO:0000256" key="1">
    <source>
        <dbReference type="SAM" id="MobiDB-lite"/>
    </source>
</evidence>
<organism evidence="3 4">
    <name type="scientific">Chlamydomonas schloesseri</name>
    <dbReference type="NCBI Taxonomy" id="2026947"/>
    <lineage>
        <taxon>Eukaryota</taxon>
        <taxon>Viridiplantae</taxon>
        <taxon>Chlorophyta</taxon>
        <taxon>core chlorophytes</taxon>
        <taxon>Chlorophyceae</taxon>
        <taxon>CS clade</taxon>
        <taxon>Chlamydomonadales</taxon>
        <taxon>Chlamydomonadaceae</taxon>
        <taxon>Chlamydomonas</taxon>
    </lineage>
</organism>
<evidence type="ECO:0000259" key="2">
    <source>
        <dbReference type="Pfam" id="PF01712"/>
    </source>
</evidence>
<keyword evidence="4" id="KW-1185">Reference proteome</keyword>
<dbReference type="Gene3D" id="3.40.50.300">
    <property type="entry name" value="P-loop containing nucleotide triphosphate hydrolases"/>
    <property type="match status" value="1"/>
</dbReference>
<dbReference type="Proteomes" id="UP000613740">
    <property type="component" value="Unassembled WGS sequence"/>
</dbReference>
<dbReference type="GO" id="GO:0005737">
    <property type="term" value="C:cytoplasm"/>
    <property type="evidence" value="ECO:0007669"/>
    <property type="project" value="TreeGrafter"/>
</dbReference>
<gene>
    <name evidence="3" type="ORF">HYH02_004733</name>
</gene>
<dbReference type="EMBL" id="JAEHOD010000010">
    <property type="protein sequence ID" value="KAG2450901.1"/>
    <property type="molecule type" value="Genomic_DNA"/>
</dbReference>